<dbReference type="Gene3D" id="3.30.2010.10">
    <property type="entry name" value="Metalloproteases ('zincins'), catalytic domain"/>
    <property type="match status" value="1"/>
</dbReference>
<evidence type="ECO:0000256" key="11">
    <source>
        <dbReference type="SAM" id="MobiDB-lite"/>
    </source>
</evidence>
<keyword evidence="5" id="KW-0479">Metal-binding</keyword>
<gene>
    <name evidence="14" type="ordered locus">Fbal_2393</name>
</gene>
<dbReference type="InterPro" id="IPR001915">
    <property type="entry name" value="Peptidase_M48"/>
</dbReference>
<dbReference type="GO" id="GO:0006508">
    <property type="term" value="P:proteolysis"/>
    <property type="evidence" value="ECO:0007669"/>
    <property type="project" value="UniProtKB-KW"/>
</dbReference>
<evidence type="ECO:0000256" key="2">
    <source>
        <dbReference type="ARBA" id="ARBA00022475"/>
    </source>
</evidence>
<dbReference type="OrthoDB" id="15218at2"/>
<evidence type="ECO:0000256" key="3">
    <source>
        <dbReference type="ARBA" id="ARBA00022670"/>
    </source>
</evidence>
<feature type="transmembrane region" description="Helical" evidence="12">
    <location>
        <begin position="192"/>
        <end position="211"/>
    </location>
</feature>
<evidence type="ECO:0000313" key="14">
    <source>
        <dbReference type="EMBL" id="ADN76595.1"/>
    </source>
</evidence>
<keyword evidence="2" id="KW-1003">Cell membrane</keyword>
<keyword evidence="9" id="KW-0482">Metalloprotease</keyword>
<feature type="domain" description="Peptidase M48" evidence="13">
    <location>
        <begin position="110"/>
        <end position="323"/>
    </location>
</feature>
<evidence type="ECO:0000313" key="15">
    <source>
        <dbReference type="Proteomes" id="UP000006683"/>
    </source>
</evidence>
<accession>E1SM77</accession>
<evidence type="ECO:0000256" key="4">
    <source>
        <dbReference type="ARBA" id="ARBA00022692"/>
    </source>
</evidence>
<evidence type="ECO:0000256" key="5">
    <source>
        <dbReference type="ARBA" id="ARBA00022723"/>
    </source>
</evidence>
<feature type="region of interest" description="Disordered" evidence="11">
    <location>
        <begin position="339"/>
        <end position="358"/>
    </location>
</feature>
<evidence type="ECO:0000256" key="7">
    <source>
        <dbReference type="ARBA" id="ARBA00022833"/>
    </source>
</evidence>
<dbReference type="HOGENOM" id="CLU_024494_0_0_6"/>
<dbReference type="PANTHER" id="PTHR43221">
    <property type="entry name" value="PROTEASE HTPX"/>
    <property type="match status" value="1"/>
</dbReference>
<evidence type="ECO:0000256" key="6">
    <source>
        <dbReference type="ARBA" id="ARBA00022801"/>
    </source>
</evidence>
<keyword evidence="15" id="KW-1185">Reference proteome</keyword>
<dbReference type="CDD" id="cd07340">
    <property type="entry name" value="M48B_Htpx_like"/>
    <property type="match status" value="1"/>
</dbReference>
<keyword evidence="7" id="KW-0862">Zinc</keyword>
<dbReference type="EMBL" id="CP002209">
    <property type="protein sequence ID" value="ADN76595.1"/>
    <property type="molecule type" value="Genomic_DNA"/>
</dbReference>
<dbReference type="KEGG" id="fbl:Fbal_2393"/>
<dbReference type="RefSeq" id="WP_013345901.1">
    <property type="nucleotide sequence ID" value="NC_014541.1"/>
</dbReference>
<feature type="transmembrane region" description="Helical" evidence="12">
    <location>
        <begin position="20"/>
        <end position="40"/>
    </location>
</feature>
<dbReference type="GeneID" id="67182607"/>
<dbReference type="GO" id="GO:0004222">
    <property type="term" value="F:metalloendopeptidase activity"/>
    <property type="evidence" value="ECO:0007669"/>
    <property type="project" value="InterPro"/>
</dbReference>
<keyword evidence="3" id="KW-0645">Protease</keyword>
<dbReference type="Pfam" id="PF01435">
    <property type="entry name" value="Peptidase_M48"/>
    <property type="match status" value="1"/>
</dbReference>
<feature type="transmembrane region" description="Helical" evidence="12">
    <location>
        <begin position="223"/>
        <end position="244"/>
    </location>
</feature>
<evidence type="ECO:0000256" key="8">
    <source>
        <dbReference type="ARBA" id="ARBA00022989"/>
    </source>
</evidence>
<dbReference type="GO" id="GO:0046872">
    <property type="term" value="F:metal ion binding"/>
    <property type="evidence" value="ECO:0007669"/>
    <property type="project" value="UniProtKB-KW"/>
</dbReference>
<dbReference type="Proteomes" id="UP000006683">
    <property type="component" value="Chromosome"/>
</dbReference>
<evidence type="ECO:0000256" key="10">
    <source>
        <dbReference type="ARBA" id="ARBA00023136"/>
    </source>
</evidence>
<keyword evidence="6" id="KW-0378">Hydrolase</keyword>
<keyword evidence="8 12" id="KW-1133">Transmembrane helix</keyword>
<sequence length="596" mass="64956">MDFFAQQDQARRRTGQLVGLFILAVLCIIALINLLTQMLFISLDPPPNGQPLPSLMDRLMSMDTVMIGVATLAVITLVSLFKWLMLRGGGAAVAESMGGRRLNANTATGQEQRLLNVVEEMAIAAGTSVPPVYLLDNESGINAFAAGHSPRDAVIGVTRGALDAFDRNQLQGVIAHEFSHILNGDMRLNLRLMAVLAGILFISHIGELLMHSSRGRSKESGQLALLGIGLLVLGWIGTLFGKAIKAAVSRQREFLADASAVQFTRNPNGIADALKLIGASQFSSSVNHANASESSHLFFGNIRPKTHWLATHPPLEDRIRAIEPHWDGKYAPVVKQMARRQAAQQPAPSQPEAAAAPSPASRLMAVTLLAALPATLKDASHEPEQARELALALLWPGPDYDGLPELHSAIRSSIEVLVPQLAELTPRQKLTLLELMPPALGMLSDNQRTLLLEQLQRLWQAQPDQLGPWIVWSTLNHFLTPAPKPLPRNAEKDASLALLGLLAHQGHSDEQQRERAFFRGANAITVYNAQWPGDPDWPKLSDTLPALVHLRPEQKRKLIRAIELCVAQDGVESEQEKVLVQLFALLLEAPIALQDA</sequence>
<feature type="transmembrane region" description="Helical" evidence="12">
    <location>
        <begin position="60"/>
        <end position="81"/>
    </location>
</feature>
<evidence type="ECO:0000256" key="9">
    <source>
        <dbReference type="ARBA" id="ARBA00023049"/>
    </source>
</evidence>
<proteinExistence type="predicted"/>
<organism evidence="14 15">
    <name type="scientific">Ferrimonas balearica (strain DSM 9799 / CCM 4581 / KCTC 23876 / PAT)</name>
    <dbReference type="NCBI Taxonomy" id="550540"/>
    <lineage>
        <taxon>Bacteria</taxon>
        <taxon>Pseudomonadati</taxon>
        <taxon>Pseudomonadota</taxon>
        <taxon>Gammaproteobacteria</taxon>
        <taxon>Alteromonadales</taxon>
        <taxon>Ferrimonadaceae</taxon>
        <taxon>Ferrimonas</taxon>
    </lineage>
</organism>
<dbReference type="AlphaFoldDB" id="E1SM77"/>
<dbReference type="InterPro" id="IPR050083">
    <property type="entry name" value="HtpX_protease"/>
</dbReference>
<name>E1SM77_FERBD</name>
<keyword evidence="4 12" id="KW-0812">Transmembrane</keyword>
<dbReference type="PANTHER" id="PTHR43221:SF2">
    <property type="entry name" value="PROTEASE HTPX HOMOLOG"/>
    <property type="match status" value="1"/>
</dbReference>
<dbReference type="STRING" id="550540.Fbal_2393"/>
<keyword evidence="10 12" id="KW-0472">Membrane</keyword>
<evidence type="ECO:0000256" key="1">
    <source>
        <dbReference type="ARBA" id="ARBA00001947"/>
    </source>
</evidence>
<comment type="cofactor">
    <cofactor evidence="1">
        <name>Zn(2+)</name>
        <dbReference type="ChEBI" id="CHEBI:29105"/>
    </cofactor>
</comment>
<protein>
    <submittedName>
        <fullName evidence="14">Peptidase M48 Ste24p</fullName>
    </submittedName>
</protein>
<reference evidence="14 15" key="1">
    <citation type="journal article" date="2010" name="Stand. Genomic Sci.">
        <title>Complete genome sequence of Ferrimonas balearica type strain (PAT).</title>
        <authorList>
            <person name="Nolan M."/>
            <person name="Sikorski J."/>
            <person name="Davenport K."/>
            <person name="Lucas S."/>
            <person name="Glavina Del Rio T."/>
            <person name="Tice H."/>
            <person name="Cheng J."/>
            <person name="Goodwin L."/>
            <person name="Pitluck S."/>
            <person name="Liolios K."/>
            <person name="Ivanova N."/>
            <person name="Mavromatis K."/>
            <person name="Ovchinnikova G."/>
            <person name="Pati A."/>
            <person name="Chen A."/>
            <person name="Palaniappan K."/>
            <person name="Land M."/>
            <person name="Hauser L."/>
            <person name="Chang Y."/>
            <person name="Jeffries C."/>
            <person name="Tapia R."/>
            <person name="Brettin T."/>
            <person name="Detter J."/>
            <person name="Han C."/>
            <person name="Yasawong M."/>
            <person name="Rohde M."/>
            <person name="Tindall B."/>
            <person name="Goker M."/>
            <person name="Woyke T."/>
            <person name="Bristow J."/>
            <person name="Eisen J."/>
            <person name="Markowitz V."/>
            <person name="Hugenholtz P."/>
            <person name="Kyrpides N."/>
            <person name="Klenk H."/>
            <person name="Lapidus A."/>
        </authorList>
    </citation>
    <scope>NUCLEOTIDE SEQUENCE [LARGE SCALE GENOMIC DNA]</scope>
    <source>
        <strain evidence="15">DSM 9799 / CCM 4581 / KCTC 23876 / PAT</strain>
    </source>
</reference>
<evidence type="ECO:0000259" key="13">
    <source>
        <dbReference type="Pfam" id="PF01435"/>
    </source>
</evidence>
<evidence type="ECO:0000256" key="12">
    <source>
        <dbReference type="SAM" id="Phobius"/>
    </source>
</evidence>
<dbReference type="eggNOG" id="COG0501">
    <property type="taxonomic scope" value="Bacteria"/>
</dbReference>